<dbReference type="STRING" id="1220589.CD32_22075"/>
<accession>A0A0A3IES6</accession>
<feature type="transmembrane region" description="Helical" evidence="1">
    <location>
        <begin position="223"/>
        <end position="250"/>
    </location>
</feature>
<reference evidence="2 3" key="1">
    <citation type="submission" date="2014-02" db="EMBL/GenBank/DDBJ databases">
        <title>Draft genome sequence of Lysinibacillus odysseyi NBRC 100172.</title>
        <authorList>
            <person name="Zhang F."/>
            <person name="Wang G."/>
            <person name="Zhang L."/>
        </authorList>
    </citation>
    <scope>NUCLEOTIDE SEQUENCE [LARGE SCALE GENOMIC DNA]</scope>
    <source>
        <strain evidence="2 3">NBRC 100172</strain>
    </source>
</reference>
<feature type="transmembrane region" description="Helical" evidence="1">
    <location>
        <begin position="369"/>
        <end position="389"/>
    </location>
</feature>
<keyword evidence="3" id="KW-1185">Reference proteome</keyword>
<comment type="caution">
    <text evidence="2">The sequence shown here is derived from an EMBL/GenBank/DDBJ whole genome shotgun (WGS) entry which is preliminary data.</text>
</comment>
<dbReference type="RefSeq" id="WP_036159093.1">
    <property type="nucleotide sequence ID" value="NZ_AVCX01000001.1"/>
</dbReference>
<organism evidence="2 3">
    <name type="scientific">Lysinibacillus odysseyi 34hs-1 = NBRC 100172</name>
    <dbReference type="NCBI Taxonomy" id="1220589"/>
    <lineage>
        <taxon>Bacteria</taxon>
        <taxon>Bacillati</taxon>
        <taxon>Bacillota</taxon>
        <taxon>Bacilli</taxon>
        <taxon>Bacillales</taxon>
        <taxon>Bacillaceae</taxon>
        <taxon>Lysinibacillus</taxon>
    </lineage>
</organism>
<name>A0A0A3IES6_9BACI</name>
<proteinExistence type="predicted"/>
<feature type="transmembrane region" description="Helical" evidence="1">
    <location>
        <begin position="284"/>
        <end position="305"/>
    </location>
</feature>
<evidence type="ECO:0000313" key="3">
    <source>
        <dbReference type="Proteomes" id="UP000030437"/>
    </source>
</evidence>
<dbReference type="OrthoDB" id="2320684at2"/>
<dbReference type="Proteomes" id="UP000030437">
    <property type="component" value="Unassembled WGS sequence"/>
</dbReference>
<gene>
    <name evidence="2" type="ORF">CD32_22075</name>
</gene>
<protein>
    <submittedName>
        <fullName evidence="2">Uncharacterized protein</fullName>
    </submittedName>
</protein>
<dbReference type="EMBL" id="JPVP01000060">
    <property type="protein sequence ID" value="KGR81985.1"/>
    <property type="molecule type" value="Genomic_DNA"/>
</dbReference>
<dbReference type="eggNOG" id="ENOG502ZAX4">
    <property type="taxonomic scope" value="Bacteria"/>
</dbReference>
<keyword evidence="1" id="KW-0812">Transmembrane</keyword>
<dbReference type="AlphaFoldDB" id="A0A0A3IES6"/>
<feature type="transmembrane region" description="Helical" evidence="1">
    <location>
        <begin position="185"/>
        <end position="203"/>
    </location>
</feature>
<keyword evidence="1" id="KW-1133">Transmembrane helix</keyword>
<feature type="transmembrane region" description="Helical" evidence="1">
    <location>
        <begin position="312"/>
        <end position="333"/>
    </location>
</feature>
<feature type="transmembrane region" description="Helical" evidence="1">
    <location>
        <begin position="20"/>
        <end position="40"/>
    </location>
</feature>
<evidence type="ECO:0000256" key="1">
    <source>
        <dbReference type="SAM" id="Phobius"/>
    </source>
</evidence>
<dbReference type="PROSITE" id="PS51257">
    <property type="entry name" value="PROKAR_LIPOPROTEIN"/>
    <property type="match status" value="1"/>
</dbReference>
<evidence type="ECO:0000313" key="2">
    <source>
        <dbReference type="EMBL" id="KGR81985.1"/>
    </source>
</evidence>
<sequence>MQSYFKFEFLHFFFNKKNIAVYVILLFFSCYYAMVVAPSYDPIEKVDKLEMEARYLTREDFLNSVNTERMHPSTAYAVMTYPEWNEYEKGRLDALEEHDFKKYAEATSKWYTYSDGMIYKGGDFLFYHPRYYTYGNNYAREDGHFAYLSAASRYEGYAEGDYALSIDVFEERTALQTWQRLLQSYLPFILIVSCILLSADIVLKDRRNPTLLRGFPMSPWRRLLVKGGVALFGSILAFIPLAAGLLIIGARNGFGSLDLPVPIYSHVDKSFSLISLSEFMLQNMALIILWFVLIISLLLLTSILIRNEFANLFIGFAVVIGEFTYYTRGIGFIREVQWYPTSYIQVGQVISGYRNYVYESNALTLGNGATVLSACVCIILLTVFIISNLPKFKQL</sequence>
<keyword evidence="1" id="KW-0472">Membrane</keyword>